<dbReference type="Pfam" id="PF00892">
    <property type="entry name" value="EamA"/>
    <property type="match status" value="2"/>
</dbReference>
<proteinExistence type="inferred from homology"/>
<keyword evidence="5 7" id="KW-1133">Transmembrane helix</keyword>
<dbReference type="InterPro" id="IPR037185">
    <property type="entry name" value="EmrE-like"/>
</dbReference>
<comment type="similarity">
    <text evidence="2">Belongs to the EamA transporter family.</text>
</comment>
<feature type="domain" description="EamA" evidence="8">
    <location>
        <begin position="15"/>
        <end position="162"/>
    </location>
</feature>
<keyword evidence="4 7" id="KW-0812">Transmembrane</keyword>
<feature type="transmembrane region" description="Helical" evidence="7">
    <location>
        <begin position="118"/>
        <end position="137"/>
    </location>
</feature>
<feature type="transmembrane region" description="Helical" evidence="7">
    <location>
        <begin position="236"/>
        <end position="256"/>
    </location>
</feature>
<feature type="transmembrane region" description="Helical" evidence="7">
    <location>
        <begin position="93"/>
        <end position="112"/>
    </location>
</feature>
<dbReference type="InterPro" id="IPR000620">
    <property type="entry name" value="EamA_dom"/>
</dbReference>
<evidence type="ECO:0000313" key="10">
    <source>
        <dbReference type="Proteomes" id="UP000190188"/>
    </source>
</evidence>
<evidence type="ECO:0000256" key="5">
    <source>
        <dbReference type="ARBA" id="ARBA00022989"/>
    </source>
</evidence>
<evidence type="ECO:0000256" key="4">
    <source>
        <dbReference type="ARBA" id="ARBA00022692"/>
    </source>
</evidence>
<protein>
    <submittedName>
        <fullName evidence="9">EamA family transporter</fullName>
    </submittedName>
</protein>
<evidence type="ECO:0000259" key="8">
    <source>
        <dbReference type="Pfam" id="PF00892"/>
    </source>
</evidence>
<feature type="domain" description="EamA" evidence="8">
    <location>
        <begin position="176"/>
        <end position="310"/>
    </location>
</feature>
<evidence type="ECO:0000313" key="9">
    <source>
        <dbReference type="EMBL" id="OPA80077.1"/>
    </source>
</evidence>
<reference evidence="9 10" key="1">
    <citation type="submission" date="2017-01" db="EMBL/GenBank/DDBJ databases">
        <title>Genome analysis of Paenibacillus selenitrireducens ES3-24.</title>
        <authorList>
            <person name="Xu D."/>
            <person name="Yao R."/>
            <person name="Zheng S."/>
        </authorList>
    </citation>
    <scope>NUCLEOTIDE SEQUENCE [LARGE SCALE GENOMIC DNA]</scope>
    <source>
        <strain evidence="9 10">ES3-24</strain>
    </source>
</reference>
<dbReference type="RefSeq" id="WP_078497422.1">
    <property type="nucleotide sequence ID" value="NZ_MSZX01000002.1"/>
</dbReference>
<name>A0A1T2XJM2_9BACL</name>
<evidence type="ECO:0000256" key="1">
    <source>
        <dbReference type="ARBA" id="ARBA00004651"/>
    </source>
</evidence>
<feature type="transmembrane region" description="Helical" evidence="7">
    <location>
        <begin position="51"/>
        <end position="72"/>
    </location>
</feature>
<keyword evidence="6 7" id="KW-0472">Membrane</keyword>
<evidence type="ECO:0000256" key="2">
    <source>
        <dbReference type="ARBA" id="ARBA00007362"/>
    </source>
</evidence>
<comment type="subcellular location">
    <subcellularLocation>
        <location evidence="1">Cell membrane</location>
        <topology evidence="1">Multi-pass membrane protein</topology>
    </subcellularLocation>
</comment>
<dbReference type="OrthoDB" id="3190463at2"/>
<evidence type="ECO:0000256" key="6">
    <source>
        <dbReference type="ARBA" id="ARBA00023136"/>
    </source>
</evidence>
<gene>
    <name evidence="9" type="ORF">BVG16_04825</name>
</gene>
<dbReference type="PANTHER" id="PTHR32322:SF18">
    <property type="entry name" value="S-ADENOSYLMETHIONINE_S-ADENOSYLHOMOCYSTEINE TRANSPORTER"/>
    <property type="match status" value="1"/>
</dbReference>
<dbReference type="Proteomes" id="UP000190188">
    <property type="component" value="Unassembled WGS sequence"/>
</dbReference>
<keyword evidence="3" id="KW-1003">Cell membrane</keyword>
<dbReference type="InterPro" id="IPR050638">
    <property type="entry name" value="AA-Vitamin_Transporters"/>
</dbReference>
<dbReference type="EMBL" id="MSZX01000002">
    <property type="protein sequence ID" value="OPA80077.1"/>
    <property type="molecule type" value="Genomic_DNA"/>
</dbReference>
<evidence type="ECO:0000256" key="3">
    <source>
        <dbReference type="ARBA" id="ARBA00022475"/>
    </source>
</evidence>
<dbReference type="AlphaFoldDB" id="A0A1T2XJM2"/>
<feature type="transmembrane region" description="Helical" evidence="7">
    <location>
        <begin position="293"/>
        <end position="313"/>
    </location>
</feature>
<comment type="caution">
    <text evidence="9">The sequence shown here is derived from an EMBL/GenBank/DDBJ whole genome shotgun (WGS) entry which is preliminary data.</text>
</comment>
<dbReference type="STRING" id="1324314.BVG16_04825"/>
<feature type="transmembrane region" description="Helical" evidence="7">
    <location>
        <begin position="268"/>
        <end position="287"/>
    </location>
</feature>
<feature type="transmembrane region" description="Helical" evidence="7">
    <location>
        <begin position="12"/>
        <end position="31"/>
    </location>
</feature>
<dbReference type="PANTHER" id="PTHR32322">
    <property type="entry name" value="INNER MEMBRANE TRANSPORTER"/>
    <property type="match status" value="1"/>
</dbReference>
<organism evidence="9 10">
    <name type="scientific">Paenibacillus selenitireducens</name>
    <dbReference type="NCBI Taxonomy" id="1324314"/>
    <lineage>
        <taxon>Bacteria</taxon>
        <taxon>Bacillati</taxon>
        <taxon>Bacillota</taxon>
        <taxon>Bacilli</taxon>
        <taxon>Bacillales</taxon>
        <taxon>Paenibacillaceae</taxon>
        <taxon>Paenibacillus</taxon>
    </lineage>
</organism>
<sequence length="324" mass="35505">MKAKRWFTHPAGIMISSLLATLLWGSAVPFVKLSYVRLQITKSDVFEQLLFAGYRFALAGLLLYLLLQVISWNQARQGKVDTVSHEKLGVWRLSRIALVQTFLQYVFFYIGLMHSSGIQGAIISGSASFFQMLFAHAIYRNEPFTRGKIVGLLLGFAGVFAVGFAQGGGLHFQFGFGEFCLLLSAAFGAFGNVLARHESGKVSVLELTAKQMMLGGIGLAAIGVINRGWMPFHFDIVTGVIFFYLAIVSAGAFGLWNMVMKFNQVGKVSMYLFLIPVFGVILSSFILGEAIHLGVLFALASVVSGIIIVNRTVRAKKVVRELAQ</sequence>
<dbReference type="GO" id="GO:0005886">
    <property type="term" value="C:plasma membrane"/>
    <property type="evidence" value="ECO:0007669"/>
    <property type="project" value="UniProtKB-SubCell"/>
</dbReference>
<dbReference type="SUPFAM" id="SSF103481">
    <property type="entry name" value="Multidrug resistance efflux transporter EmrE"/>
    <property type="match status" value="2"/>
</dbReference>
<keyword evidence="10" id="KW-1185">Reference proteome</keyword>
<feature type="transmembrane region" description="Helical" evidence="7">
    <location>
        <begin position="174"/>
        <end position="195"/>
    </location>
</feature>
<accession>A0A1T2XJM2</accession>
<evidence type="ECO:0000256" key="7">
    <source>
        <dbReference type="SAM" id="Phobius"/>
    </source>
</evidence>
<feature type="transmembrane region" description="Helical" evidence="7">
    <location>
        <begin position="207"/>
        <end position="230"/>
    </location>
</feature>
<feature type="transmembrane region" description="Helical" evidence="7">
    <location>
        <begin position="149"/>
        <end position="168"/>
    </location>
</feature>